<dbReference type="Proteomes" id="UP000034182">
    <property type="component" value="Unassembled WGS sequence"/>
</dbReference>
<feature type="region of interest" description="Disordered" evidence="1">
    <location>
        <begin position="374"/>
        <end position="401"/>
    </location>
</feature>
<feature type="compositionally biased region" description="Acidic residues" evidence="1">
    <location>
        <begin position="381"/>
        <end position="401"/>
    </location>
</feature>
<sequence>MPSITALIMELPQNTRAVINAVQTISVNDTGFLEEESWQTFHLTRAEYERIFDIIGHEDLSDLFDCWNSIRHDFTRRHSLLTLRLPTFPQALFVGELHDHISKSLFVLASAGPDNWFIEHIIGVNAERGPSADSLIYNAWHPDLAYYFSPSYTRPAQAAPGSKRSRHSWECDPTLIIDVGNNVKHDDMAVLAPRYAAAGNGATRTVVSIDTTRGVYSVWRYLRYLPTAVDGREWRRCFLTEKDVAWRDTDGPGLVLSVRDFMPTSLPLIEGTGDDDMEALMKKTVQIDCKALTKMWEKANSPPPVLDDGSTDMELSETEVATDEDEPAELPDDEDEDERAWEDLMAEIEEEIAEAEPEPELQIRRGGVANVSNWMAYHDGEDPEGEDADDEDDDDEESEEE</sequence>
<reference evidence="2 3" key="1">
    <citation type="submission" date="2015-03" db="EMBL/GenBank/DDBJ databases">
        <authorList>
            <person name="Morales-Cruz A."/>
            <person name="Amrine K.C."/>
            <person name="Cantu D."/>
        </authorList>
    </citation>
    <scope>NUCLEOTIDE SEQUENCE [LARGE SCALE GENOMIC DNA]</scope>
    <source>
        <strain evidence="2">DS831</strain>
    </source>
</reference>
<feature type="region of interest" description="Disordered" evidence="1">
    <location>
        <begin position="298"/>
        <end position="340"/>
    </location>
</feature>
<name>A0A0G2EQK9_9PEZI</name>
<dbReference type="EMBL" id="LAQI01000059">
    <property type="protein sequence ID" value="KKY24411.1"/>
    <property type="molecule type" value="Genomic_DNA"/>
</dbReference>
<proteinExistence type="predicted"/>
<organism evidence="2 3">
    <name type="scientific">Diplodia seriata</name>
    <dbReference type="NCBI Taxonomy" id="420778"/>
    <lineage>
        <taxon>Eukaryota</taxon>
        <taxon>Fungi</taxon>
        <taxon>Dikarya</taxon>
        <taxon>Ascomycota</taxon>
        <taxon>Pezizomycotina</taxon>
        <taxon>Dothideomycetes</taxon>
        <taxon>Dothideomycetes incertae sedis</taxon>
        <taxon>Botryosphaeriales</taxon>
        <taxon>Botryosphaeriaceae</taxon>
        <taxon>Diplodia</taxon>
    </lineage>
</organism>
<accession>A0A0G2EQK9</accession>
<evidence type="ECO:0000313" key="3">
    <source>
        <dbReference type="Proteomes" id="UP000034182"/>
    </source>
</evidence>
<comment type="caution">
    <text evidence="2">The sequence shown here is derived from an EMBL/GenBank/DDBJ whole genome shotgun (WGS) entry which is preliminary data.</text>
</comment>
<reference evidence="2 3" key="2">
    <citation type="submission" date="2015-05" db="EMBL/GenBank/DDBJ databases">
        <title>Distinctive expansion of gene families associated with plant cell wall degradation and secondary metabolism in the genomes of grapevine trunk pathogens.</title>
        <authorList>
            <person name="Lawrence D.P."/>
            <person name="Travadon R."/>
            <person name="Rolshausen P.E."/>
            <person name="Baumgartner K."/>
        </authorList>
    </citation>
    <scope>NUCLEOTIDE SEQUENCE [LARGE SCALE GENOMIC DNA]</scope>
    <source>
        <strain evidence="2">DS831</strain>
    </source>
</reference>
<protein>
    <submittedName>
        <fullName evidence="2">Uncharacterized protein</fullName>
    </submittedName>
</protein>
<dbReference type="AlphaFoldDB" id="A0A0G2EQK9"/>
<evidence type="ECO:0000313" key="2">
    <source>
        <dbReference type="EMBL" id="KKY24411.1"/>
    </source>
</evidence>
<feature type="compositionally biased region" description="Acidic residues" evidence="1">
    <location>
        <begin position="309"/>
        <end position="340"/>
    </location>
</feature>
<gene>
    <name evidence="2" type="ORF">UCDDS831_g02454</name>
</gene>
<evidence type="ECO:0000256" key="1">
    <source>
        <dbReference type="SAM" id="MobiDB-lite"/>
    </source>
</evidence>